<name>A0A0S1MJQ3_PHAPC</name>
<sequence length="34" mass="3916">MFLDHISLLFLFPLAFSLSPSSFFFSLSFKFLAP</sequence>
<organism evidence="1">
    <name type="scientific">Phakopsora pachyrhizi</name>
    <name type="common">Asian soybean rust disease fungus</name>
    <dbReference type="NCBI Taxonomy" id="170000"/>
    <lineage>
        <taxon>Eukaryota</taxon>
        <taxon>Fungi</taxon>
        <taxon>Dikarya</taxon>
        <taxon>Basidiomycota</taxon>
        <taxon>Pucciniomycotina</taxon>
        <taxon>Pucciniomycetes</taxon>
        <taxon>Pucciniales</taxon>
        <taxon>Phakopsoraceae</taxon>
        <taxon>Phakopsora</taxon>
    </lineage>
</organism>
<dbReference type="EMBL" id="KT247020">
    <property type="protein sequence ID" value="ALL41110.1"/>
    <property type="molecule type" value="mRNA"/>
</dbReference>
<evidence type="ECO:0000313" key="1">
    <source>
        <dbReference type="EMBL" id="ALL41110.1"/>
    </source>
</evidence>
<reference evidence="1" key="1">
    <citation type="submission" date="2015-07" db="EMBL/GenBank/DDBJ databases">
        <title>Elucidating the P. pachyrhizi secretome and potential effectors.</title>
        <authorList>
            <person name="de Carvalho M.C.C.G."/>
            <person name="Nascimento L.C."/>
            <person name="Darben L.M."/>
            <person name="Polizel-Podanosqui A.M."/>
            <person name="Lopes-Caitar V.S."/>
            <person name="Rocha C.S."/>
            <person name="Qi M."/>
            <person name="Carazolle M."/>
            <person name="Kuwahara M.K."/>
            <person name="Pereira G.A.G."/>
            <person name="Abdelnoor R.V."/>
            <person name="Whitham S.A."/>
            <person name="Marcelino-Guimaraes F.C."/>
        </authorList>
    </citation>
    <scope>NUCLEOTIDE SEQUENCE</scope>
</reference>
<protein>
    <submittedName>
        <fullName evidence="1">Uncharacterized protein</fullName>
    </submittedName>
</protein>
<dbReference type="AlphaFoldDB" id="A0A0S1MJQ3"/>
<proteinExistence type="evidence at transcript level"/>
<accession>A0A0S1MJQ3</accession>